<dbReference type="Pfam" id="PF00132">
    <property type="entry name" value="Hexapep"/>
    <property type="match status" value="1"/>
</dbReference>
<dbReference type="InterPro" id="IPR047324">
    <property type="entry name" value="LbH_gamma_CA-like"/>
</dbReference>
<dbReference type="AlphaFoldDB" id="A0A7G9S5Q8"/>
<dbReference type="InterPro" id="IPR011004">
    <property type="entry name" value="Trimer_LpxA-like_sf"/>
</dbReference>
<dbReference type="SUPFAM" id="SSF51161">
    <property type="entry name" value="Trimeric LpxA-like enzymes"/>
    <property type="match status" value="1"/>
</dbReference>
<gene>
    <name evidence="1" type="ORF">H9L06_02150</name>
</gene>
<dbReference type="InterPro" id="IPR050484">
    <property type="entry name" value="Transf_Hexapept/Carb_Anhydrase"/>
</dbReference>
<proteinExistence type="predicted"/>
<dbReference type="KEGG" id="ldn:H9L06_02150"/>
<dbReference type="PANTHER" id="PTHR13061:SF29">
    <property type="entry name" value="GAMMA CARBONIC ANHYDRASE-LIKE 1, MITOCHONDRIAL-RELATED"/>
    <property type="match status" value="1"/>
</dbReference>
<reference evidence="1 2" key="1">
    <citation type="submission" date="2020-08" db="EMBL/GenBank/DDBJ databases">
        <title>Genome sequence of Leucobacter denitrificans KACC 14055T.</title>
        <authorList>
            <person name="Hyun D.-W."/>
            <person name="Bae J.-W."/>
        </authorList>
    </citation>
    <scope>NUCLEOTIDE SEQUENCE [LARGE SCALE GENOMIC DNA]</scope>
    <source>
        <strain evidence="1 2">KACC 14055</strain>
    </source>
</reference>
<dbReference type="RefSeq" id="WP_187555650.1">
    <property type="nucleotide sequence ID" value="NZ_CP060716.1"/>
</dbReference>
<dbReference type="CDD" id="cd04645">
    <property type="entry name" value="LbH_gamma_CA_like"/>
    <property type="match status" value="1"/>
</dbReference>
<protein>
    <submittedName>
        <fullName evidence="1">Gamma carbonic anhydrase family protein</fullName>
    </submittedName>
</protein>
<keyword evidence="2" id="KW-1185">Reference proteome</keyword>
<dbReference type="EMBL" id="CP060716">
    <property type="protein sequence ID" value="QNN63183.1"/>
    <property type="molecule type" value="Genomic_DNA"/>
</dbReference>
<sequence>MSQQLGSVIAVEPYGSPVVHESVWLAPGSFVVGDVRIGADSSVWYNAVLRGDSDSVRVGERTNFQDGVVIHTFRGNPTIIGDDVSMGHNAVVHGATVENGCLIGMSATVLNGVVVGEGSLIAAGAVVPQGMVIPPHSLVAGVPARIIRELGEADREMVRKNSEVYLGYTDNHRNATRAGHTEI</sequence>
<dbReference type="InterPro" id="IPR001451">
    <property type="entry name" value="Hexapep"/>
</dbReference>
<dbReference type="Proteomes" id="UP000515934">
    <property type="component" value="Chromosome"/>
</dbReference>
<evidence type="ECO:0000313" key="2">
    <source>
        <dbReference type="Proteomes" id="UP000515934"/>
    </source>
</evidence>
<accession>A0A7G9S5Q8</accession>
<name>A0A7G9S5Q8_9MICO</name>
<organism evidence="1 2">
    <name type="scientific">Leucobacter denitrificans</name>
    <dbReference type="NCBI Taxonomy" id="683042"/>
    <lineage>
        <taxon>Bacteria</taxon>
        <taxon>Bacillati</taxon>
        <taxon>Actinomycetota</taxon>
        <taxon>Actinomycetes</taxon>
        <taxon>Micrococcales</taxon>
        <taxon>Microbacteriaceae</taxon>
        <taxon>Leucobacter</taxon>
    </lineage>
</organism>
<dbReference type="Gene3D" id="2.160.10.10">
    <property type="entry name" value="Hexapeptide repeat proteins"/>
    <property type="match status" value="1"/>
</dbReference>
<dbReference type="PANTHER" id="PTHR13061">
    <property type="entry name" value="DYNACTIN SUBUNIT P25"/>
    <property type="match status" value="1"/>
</dbReference>
<evidence type="ECO:0000313" key="1">
    <source>
        <dbReference type="EMBL" id="QNN63183.1"/>
    </source>
</evidence>